<comment type="caution">
    <text evidence="16">The sequence shown here is derived from an EMBL/GenBank/DDBJ whole genome shotgun (WGS) entry which is preliminary data.</text>
</comment>
<evidence type="ECO:0000256" key="2">
    <source>
        <dbReference type="ARBA" id="ARBA00009409"/>
    </source>
</evidence>
<dbReference type="GO" id="GO:0003906">
    <property type="term" value="F:DNA-(apurinic or apyrimidinic site) endonuclease activity"/>
    <property type="evidence" value="ECO:0007669"/>
    <property type="project" value="InterPro"/>
</dbReference>
<dbReference type="RefSeq" id="WP_047944633.1">
    <property type="nucleotide sequence ID" value="NZ_CP053989.1"/>
</dbReference>
<evidence type="ECO:0000256" key="4">
    <source>
        <dbReference type="ARBA" id="ARBA00022763"/>
    </source>
</evidence>
<evidence type="ECO:0000313" key="16">
    <source>
        <dbReference type="EMBL" id="KLV19585.1"/>
    </source>
</evidence>
<dbReference type="GO" id="GO:0008270">
    <property type="term" value="F:zinc ion binding"/>
    <property type="evidence" value="ECO:0007669"/>
    <property type="project" value="UniProtKB-KW"/>
</dbReference>
<name>A0A0J1KSA4_NIACI</name>
<evidence type="ECO:0000256" key="6">
    <source>
        <dbReference type="ARBA" id="ARBA00022801"/>
    </source>
</evidence>
<dbReference type="InterPro" id="IPR015886">
    <property type="entry name" value="H2TH_FPG"/>
</dbReference>
<dbReference type="SMART" id="SM00898">
    <property type="entry name" value="Fapy_DNA_glyco"/>
    <property type="match status" value="1"/>
</dbReference>
<dbReference type="SUPFAM" id="SSF46946">
    <property type="entry name" value="S13-like H2TH domain"/>
    <property type="match status" value="1"/>
</dbReference>
<feature type="domain" description="Formamidopyrimidine-DNA glycosylase catalytic" evidence="15">
    <location>
        <begin position="2"/>
        <end position="112"/>
    </location>
</feature>
<keyword evidence="10" id="KW-0456">Lyase</keyword>
<dbReference type="GO" id="GO:0016829">
    <property type="term" value="F:lyase activity"/>
    <property type="evidence" value="ECO:0007669"/>
    <property type="project" value="UniProtKB-KW"/>
</dbReference>
<keyword evidence="12" id="KW-0326">Glycosidase</keyword>
<evidence type="ECO:0000256" key="8">
    <source>
        <dbReference type="ARBA" id="ARBA00023125"/>
    </source>
</evidence>
<keyword evidence="6" id="KW-0378">Hydrolase</keyword>
<evidence type="ECO:0000256" key="9">
    <source>
        <dbReference type="ARBA" id="ARBA00023204"/>
    </source>
</evidence>
<evidence type="ECO:0000256" key="12">
    <source>
        <dbReference type="ARBA" id="ARBA00023295"/>
    </source>
</evidence>
<dbReference type="InterPro" id="IPR035937">
    <property type="entry name" value="FPG_N"/>
</dbReference>
<keyword evidence="17" id="KW-1185">Reference proteome</keyword>
<dbReference type="PANTHER" id="PTHR22993:SF9">
    <property type="entry name" value="FORMAMIDOPYRIMIDINE-DNA GLYCOSYLASE"/>
    <property type="match status" value="1"/>
</dbReference>
<keyword evidence="4" id="KW-0227">DNA damage</keyword>
<dbReference type="PROSITE" id="PS51066">
    <property type="entry name" value="ZF_FPG_2"/>
    <property type="match status" value="1"/>
</dbReference>
<keyword evidence="9" id="KW-0234">DNA repair</keyword>
<dbReference type="SUPFAM" id="SSF81624">
    <property type="entry name" value="N-terminal domain of MutM-like DNA repair proteins"/>
    <property type="match status" value="1"/>
</dbReference>
<keyword evidence="7" id="KW-0862">Zinc</keyword>
<evidence type="ECO:0000256" key="13">
    <source>
        <dbReference type="PROSITE-ProRule" id="PRU00391"/>
    </source>
</evidence>
<dbReference type="InterPro" id="IPR012319">
    <property type="entry name" value="FPG_cat"/>
</dbReference>
<dbReference type="Proteomes" id="UP000036045">
    <property type="component" value="Unassembled WGS sequence"/>
</dbReference>
<dbReference type="SMART" id="SM01232">
    <property type="entry name" value="H2TH"/>
    <property type="match status" value="1"/>
</dbReference>
<dbReference type="Gene3D" id="3.20.190.10">
    <property type="entry name" value="MutM-like, N-terminal"/>
    <property type="match status" value="1"/>
</dbReference>
<evidence type="ECO:0000256" key="7">
    <source>
        <dbReference type="ARBA" id="ARBA00022833"/>
    </source>
</evidence>
<dbReference type="GO" id="GO:0003684">
    <property type="term" value="F:damaged DNA binding"/>
    <property type="evidence" value="ECO:0007669"/>
    <property type="project" value="InterPro"/>
</dbReference>
<evidence type="ECO:0000313" key="17">
    <source>
        <dbReference type="Proteomes" id="UP000036045"/>
    </source>
</evidence>
<keyword evidence="8" id="KW-0238">DNA-binding</keyword>
<feature type="domain" description="FPG-type" evidence="14">
    <location>
        <begin position="235"/>
        <end position="269"/>
    </location>
</feature>
<sequence>MPELPEMENYKILLNKLITTQTITSIAVNREKSINITKQSFENQLVNTTILRVERRAKHLLFYLSNQKVLLLHLMLGGWMFFGTEKEKPNRTIQIQLTFGERHLYFIGLRLGYLHLLTLEECKERLNDLGPDPFEPLFTENSFQNMINSRKGTIKLKLVDQHFISGIGNCYSDEICFDAQILPTRKLEDLKEMEQKKLYNSILQILRAATNMGGYMEHPLYAGDKKTGGYDELCKVYDREGEICPRCQHKIVFIKVSSKKCFYCPGCQF</sequence>
<protein>
    <submittedName>
        <fullName evidence="16">Formamidopyrimidine-DNA glycosylase</fullName>
    </submittedName>
</protein>
<evidence type="ECO:0000256" key="10">
    <source>
        <dbReference type="ARBA" id="ARBA00023239"/>
    </source>
</evidence>
<dbReference type="InterPro" id="IPR010979">
    <property type="entry name" value="Ribosomal_uS13-like_H2TH"/>
</dbReference>
<evidence type="ECO:0000256" key="3">
    <source>
        <dbReference type="ARBA" id="ARBA00022723"/>
    </source>
</evidence>
<comment type="catalytic activity">
    <reaction evidence="1">
        <text>Hydrolysis of DNA containing ring-opened 7-methylguanine residues, releasing 2,6-diamino-4-hydroxy-5-(N-methyl)formamidopyrimidine.</text>
        <dbReference type="EC" id="3.2.2.23"/>
    </reaction>
</comment>
<dbReference type="InterPro" id="IPR000214">
    <property type="entry name" value="Znf_DNA_glyclase/AP_lyase"/>
</dbReference>
<accession>A0A0J1KSA4</accession>
<dbReference type="OrthoDB" id="9800855at2"/>
<comment type="similarity">
    <text evidence="2">Belongs to the FPG family.</text>
</comment>
<organism evidence="16 17">
    <name type="scientific">Niallia circulans</name>
    <name type="common">Bacillus circulans</name>
    <dbReference type="NCBI Taxonomy" id="1397"/>
    <lineage>
        <taxon>Bacteria</taxon>
        <taxon>Bacillati</taxon>
        <taxon>Bacillota</taxon>
        <taxon>Bacilli</taxon>
        <taxon>Bacillales</taxon>
        <taxon>Bacillaceae</taxon>
        <taxon>Niallia</taxon>
    </lineage>
</organism>
<dbReference type="PATRIC" id="fig|1397.4.peg.4255"/>
<keyword evidence="5 13" id="KW-0863">Zinc-finger</keyword>
<evidence type="ECO:0000256" key="11">
    <source>
        <dbReference type="ARBA" id="ARBA00023268"/>
    </source>
</evidence>
<dbReference type="Pfam" id="PF06831">
    <property type="entry name" value="H2TH"/>
    <property type="match status" value="1"/>
</dbReference>
<keyword evidence="3" id="KW-0479">Metal-binding</keyword>
<reference evidence="16 17" key="1">
    <citation type="submission" date="2015-05" db="EMBL/GenBank/DDBJ databases">
        <title>Whole genome sequence and identification of bacterial endophytes from Costus igneus.</title>
        <authorList>
            <person name="Lee Y.P."/>
            <person name="Gan H.M."/>
            <person name="Eng W."/>
            <person name="Wheatley M.S."/>
            <person name="Caraballo A."/>
            <person name="Polter S."/>
            <person name="Savka M.A."/>
            <person name="Hudson A.O."/>
        </authorList>
    </citation>
    <scope>NUCLEOTIDE SEQUENCE [LARGE SCALE GENOMIC DNA]</scope>
    <source>
        <strain evidence="16 17">RIT379</strain>
    </source>
</reference>
<dbReference type="Pfam" id="PF01149">
    <property type="entry name" value="Fapy_DNA_glyco"/>
    <property type="match status" value="1"/>
</dbReference>
<dbReference type="GeneID" id="56349707"/>
<dbReference type="PROSITE" id="PS51068">
    <property type="entry name" value="FPG_CAT"/>
    <property type="match status" value="1"/>
</dbReference>
<dbReference type="PANTHER" id="PTHR22993">
    <property type="entry name" value="FORMAMIDOPYRIMIDINE-DNA GLYCOSYLASE"/>
    <property type="match status" value="1"/>
</dbReference>
<dbReference type="GO" id="GO:0006284">
    <property type="term" value="P:base-excision repair"/>
    <property type="evidence" value="ECO:0007669"/>
    <property type="project" value="InterPro"/>
</dbReference>
<evidence type="ECO:0000259" key="15">
    <source>
        <dbReference type="PROSITE" id="PS51068"/>
    </source>
</evidence>
<proteinExistence type="inferred from homology"/>
<dbReference type="AlphaFoldDB" id="A0A0J1KSA4"/>
<evidence type="ECO:0000256" key="1">
    <source>
        <dbReference type="ARBA" id="ARBA00001668"/>
    </source>
</evidence>
<dbReference type="Gene3D" id="1.10.8.50">
    <property type="match status" value="1"/>
</dbReference>
<dbReference type="GO" id="GO:0034039">
    <property type="term" value="F:8-oxo-7,8-dihydroguanine DNA N-glycosylase activity"/>
    <property type="evidence" value="ECO:0007669"/>
    <property type="project" value="TreeGrafter"/>
</dbReference>
<dbReference type="SUPFAM" id="SSF57716">
    <property type="entry name" value="Glucocorticoid receptor-like (DNA-binding domain)"/>
    <property type="match status" value="1"/>
</dbReference>
<evidence type="ECO:0000259" key="14">
    <source>
        <dbReference type="PROSITE" id="PS51066"/>
    </source>
</evidence>
<keyword evidence="11" id="KW-0511">Multifunctional enzyme</keyword>
<dbReference type="EMBL" id="LDPH01000040">
    <property type="protein sequence ID" value="KLV19585.1"/>
    <property type="molecule type" value="Genomic_DNA"/>
</dbReference>
<evidence type="ECO:0000256" key="5">
    <source>
        <dbReference type="ARBA" id="ARBA00022771"/>
    </source>
</evidence>
<gene>
    <name evidence="16" type="ORF">ABW02_23770</name>
</gene>